<evidence type="ECO:0000256" key="3">
    <source>
        <dbReference type="ARBA" id="ARBA00022853"/>
    </source>
</evidence>
<dbReference type="InterPro" id="IPR009071">
    <property type="entry name" value="HMG_box_dom"/>
</dbReference>
<dbReference type="CDD" id="cd05524">
    <property type="entry name" value="Bromo_polybromo_I"/>
    <property type="match status" value="1"/>
</dbReference>
<dbReference type="PROSITE" id="PS50014">
    <property type="entry name" value="BROMODOMAIN_2"/>
    <property type="match status" value="4"/>
</dbReference>
<proteinExistence type="predicted"/>
<name>A0A336LKD3_CULSO</name>
<dbReference type="VEuPathDB" id="VectorBase:CSON009730"/>
<dbReference type="PROSITE" id="PS51038">
    <property type="entry name" value="BAH"/>
    <property type="match status" value="2"/>
</dbReference>
<feature type="region of interest" description="Disordered" evidence="10">
    <location>
        <begin position="1361"/>
        <end position="1382"/>
    </location>
</feature>
<dbReference type="SMART" id="SM00439">
    <property type="entry name" value="BAH"/>
    <property type="match status" value="2"/>
</dbReference>
<organism evidence="14">
    <name type="scientific">Culicoides sonorensis</name>
    <name type="common">Biting midge</name>
    <dbReference type="NCBI Taxonomy" id="179676"/>
    <lineage>
        <taxon>Eukaryota</taxon>
        <taxon>Metazoa</taxon>
        <taxon>Ecdysozoa</taxon>
        <taxon>Arthropoda</taxon>
        <taxon>Hexapoda</taxon>
        <taxon>Insecta</taxon>
        <taxon>Pterygota</taxon>
        <taxon>Neoptera</taxon>
        <taxon>Endopterygota</taxon>
        <taxon>Diptera</taxon>
        <taxon>Nematocera</taxon>
        <taxon>Chironomoidea</taxon>
        <taxon>Ceratopogonidae</taxon>
        <taxon>Ceratopogoninae</taxon>
        <taxon>Culicoides</taxon>
        <taxon>Monoculicoides</taxon>
    </lineage>
</organism>
<gene>
    <name evidence="14" type="primary">CSON009730</name>
</gene>
<evidence type="ECO:0000259" key="13">
    <source>
        <dbReference type="PROSITE" id="PS51038"/>
    </source>
</evidence>
<dbReference type="GO" id="GO:0016586">
    <property type="term" value="C:RSC-type complex"/>
    <property type="evidence" value="ECO:0007669"/>
    <property type="project" value="InterPro"/>
</dbReference>
<dbReference type="OMA" id="SKHEYPQ"/>
<dbReference type="SMART" id="SM00398">
    <property type="entry name" value="HMG"/>
    <property type="match status" value="1"/>
</dbReference>
<feature type="domain" description="Bromo" evidence="11">
    <location>
        <begin position="239"/>
        <end position="309"/>
    </location>
</feature>
<dbReference type="PRINTS" id="PR00503">
    <property type="entry name" value="BROMODOMAIN"/>
</dbReference>
<feature type="domain" description="BAH" evidence="13">
    <location>
        <begin position="1150"/>
        <end position="1267"/>
    </location>
</feature>
<dbReference type="GO" id="GO:0003677">
    <property type="term" value="F:DNA binding"/>
    <property type="evidence" value="ECO:0007669"/>
    <property type="project" value="UniProtKB-UniRule"/>
</dbReference>
<dbReference type="GO" id="GO:0006368">
    <property type="term" value="P:transcription elongation by RNA polymerase II"/>
    <property type="evidence" value="ECO:0007669"/>
    <property type="project" value="TreeGrafter"/>
</dbReference>
<reference evidence="14" key="1">
    <citation type="submission" date="2018-07" db="EMBL/GenBank/DDBJ databases">
        <authorList>
            <person name="Quirk P.G."/>
            <person name="Krulwich T.A."/>
        </authorList>
    </citation>
    <scope>NUCLEOTIDE SEQUENCE</scope>
</reference>
<dbReference type="PANTHER" id="PTHR16062:SF19">
    <property type="entry name" value="PROTEIN POLYBROMO-1"/>
    <property type="match status" value="1"/>
</dbReference>
<evidence type="ECO:0000256" key="8">
    <source>
        <dbReference type="PROSITE-ProRule" id="PRU00035"/>
    </source>
</evidence>
<dbReference type="GO" id="GO:0006338">
    <property type="term" value="P:chromatin remodeling"/>
    <property type="evidence" value="ECO:0007669"/>
    <property type="project" value="InterPro"/>
</dbReference>
<accession>A0A336LKD3</accession>
<feature type="compositionally biased region" description="Polar residues" evidence="10">
    <location>
        <begin position="1598"/>
        <end position="1609"/>
    </location>
</feature>
<evidence type="ECO:0000256" key="6">
    <source>
        <dbReference type="ARBA" id="ARBA00023163"/>
    </source>
</evidence>
<feature type="DNA-binding region" description="HMG box" evidence="9">
    <location>
        <begin position="1390"/>
        <end position="1462"/>
    </location>
</feature>
<evidence type="ECO:0000256" key="4">
    <source>
        <dbReference type="ARBA" id="ARBA00023015"/>
    </source>
</evidence>
<feature type="domain" description="Bromo" evidence="11">
    <location>
        <begin position="561"/>
        <end position="631"/>
    </location>
</feature>
<dbReference type="Gene3D" id="1.10.30.10">
    <property type="entry name" value="High mobility group box domain"/>
    <property type="match status" value="1"/>
</dbReference>
<feature type="region of interest" description="Disordered" evidence="10">
    <location>
        <begin position="1464"/>
        <end position="1491"/>
    </location>
</feature>
<dbReference type="InterPro" id="IPR036910">
    <property type="entry name" value="HMG_box_dom_sf"/>
</dbReference>
<evidence type="ECO:0000256" key="7">
    <source>
        <dbReference type="ARBA" id="ARBA00023242"/>
    </source>
</evidence>
<sequence>MNKRRRSSSVATISDESDEFATPDREISSPVGTDGLIDRSNTNNTTTSTTTSTSILVSSSSGRKRKKLDPSELCQQLYDSIRNIKKDDGNMLCDFFIRAPKRRSLPDYYEVVSDPIDLLRVQQKLKTDTYQNLDEIMSDFELLVANTKAYYKPDSPEYQDACTLWELLSANKIRLESEITENSISGSPESTDLNNKRFNSGIVKSVGRPRKSIVADEDEIDEFEELFASVLTAVDSTMENRPLYLEFQLLPSRKLYPDYYSIIETPIDLKMIATRIQNQEYGDLDDMERDLLLMVKNACTYNEPLSQIYEDAKALRRIFTAKKLELKSGRAIKTQSKQRGQSLSALTAALQEEPESSDDEMDDIPGRQMEALMTRIFNQLNNHPNEKDEPLGTILWRLPHPRWEKEYYEKNQNPVSMSQIQSKIKKRLYPTYAALKADFTKMCDNIISSIAPDHRMHIAAIQMQQIIPQKFACVMDSAQMEESDTLDTDTSSIMSSSNNTFKADSKPNLKPPSKLLQTNSITTSSTLNVPVTPKPKLNFHSALVKNKLFSLHKTLMDYIHEGRKLIVSFMEKPSERDYPDYYEIITQPIDMMTIEMNIKNDRYNNIDEALTDYRKMFNNCRKYNEEGSRIYEDANILEKVLGDKIKEFCMQDLTPTKKVTTNGGNVVRRKLPTVANTQTENKCRKIYDTIRDYKEPGSNRQLSSIFMRLPSKTDYPDYYEIIKNPIDMERIFSKIRQQLYSGVDDITNDFLLMFKNACTYNESDSQVYKDACKLQEVCLEMKKALKNDDNSVPDVQGTVQDMLQTLYNGIVKHEDDDGRSYSESLAEVPEYDLIDGRKVRGITLEIIKRRLDKGLYKRLDTFQDDFFTCLERVRKLAAANSQAFDDSIQLQLFYMKKRDEMCRRGEAFSSPALNYGVLQLTQNLEATKQMKIAQGAITENDDDGTPILIGDSMIINDKLYSPGDFILYTSNEMNVPGIMCLEKLWINNESIPMMSGNLFLRPIETQHSALRRFIDKEVFKSDKHATMPLNKLQGKCYVMCIKDYPKLRPDGFLERDLYVCESRYNSIRHTFRKIRSWNHLTNKIKLVQRETQLEIKRTAIKKLERTPDELKEIEAILPLKPKSVPNIPVIIHGVEEGRTYYDQFNLSNGLVLKTGDFVYTESIEADNPSIVQVCAIYEAKDGNSYFRGPYLKLPKDLPNLASRLLYPQEIFLSTLTETTPTSSILGRCCVMETLEYTTRRPTEILEKDIFICESAFDEIKGQIRRLSKPGELKKITNDPGVTKDEIYFFKKPITPHKIPYSEYNNYEQSKHHFNNIGGDEVHLQFTLKDLKDIKDDVSDFLDINEDSMDIESLLPEAVVTSSPASLRTPPIGSPAPSNHVNTVEKSISRRSKTVTGFILFQSQYRRQRHEENPGSSFGEVSRMLGEEWKNMGAAKRAVWKEKAINANKEARAQFRVDNPELFLNETHGTPSNRGDVSSREQTGSQLFNNNRENPMPNQVFDCCWHDCDYEFEDPGDLLEHSLATKESCVQRNIKRDENGKRRFECMWRTCNRIRRSLEPFPDWPRLLRHIREVHIYRHPGRIVEPENRGMNYVPRKNALQSRSQSPTMHDNSRSESPTTTTVPSPSGSPGLLSSLQIETNVPAAPCLPSLTAEKAPDPLFITVPPRPQRVLHSEAYIKYIESLQPKANQKPLYQKSIRATQDNTPSVDIDKLPTQWLGKRAQEKPEQVVNALWNLRHYMMKDVLALYKIK</sequence>
<dbReference type="Gene3D" id="1.20.920.10">
    <property type="entry name" value="Bromodomain-like"/>
    <property type="match status" value="6"/>
</dbReference>
<feature type="compositionally biased region" description="Polar residues" evidence="10">
    <location>
        <begin position="1466"/>
        <end position="1491"/>
    </location>
</feature>
<dbReference type="Gene3D" id="2.30.30.490">
    <property type="match status" value="2"/>
</dbReference>
<feature type="domain" description="Bromo" evidence="11">
    <location>
        <begin position="88"/>
        <end position="158"/>
    </location>
</feature>
<evidence type="ECO:0000256" key="1">
    <source>
        <dbReference type="ARBA" id="ARBA00004123"/>
    </source>
</evidence>
<dbReference type="InterPro" id="IPR001487">
    <property type="entry name" value="Bromodomain"/>
</dbReference>
<dbReference type="GO" id="GO:0003682">
    <property type="term" value="F:chromatin binding"/>
    <property type="evidence" value="ECO:0007669"/>
    <property type="project" value="InterPro"/>
</dbReference>
<feature type="compositionally biased region" description="Low complexity" evidence="10">
    <location>
        <begin position="1614"/>
        <end position="1633"/>
    </location>
</feature>
<feature type="domain" description="HMG box" evidence="12">
    <location>
        <begin position="1390"/>
        <end position="1462"/>
    </location>
</feature>
<keyword evidence="9" id="KW-0238">DNA-binding</keyword>
<evidence type="ECO:0000259" key="11">
    <source>
        <dbReference type="PROSITE" id="PS50014"/>
    </source>
</evidence>
<dbReference type="SUPFAM" id="SSF47095">
    <property type="entry name" value="HMG-box"/>
    <property type="match status" value="1"/>
</dbReference>
<feature type="region of interest" description="Disordered" evidence="10">
    <location>
        <begin position="1587"/>
        <end position="1633"/>
    </location>
</feature>
<dbReference type="InterPro" id="IPR036427">
    <property type="entry name" value="Bromodomain-like_sf"/>
</dbReference>
<dbReference type="Pfam" id="PF00439">
    <property type="entry name" value="Bromodomain"/>
    <property type="match status" value="5"/>
</dbReference>
<evidence type="ECO:0000313" key="14">
    <source>
        <dbReference type="EMBL" id="SSX18410.1"/>
    </source>
</evidence>
<dbReference type="PANTHER" id="PTHR16062">
    <property type="entry name" value="SWI/SNF-RELATED"/>
    <property type="match status" value="1"/>
</dbReference>
<dbReference type="GO" id="GO:0016514">
    <property type="term" value="C:SWI/SNF complex"/>
    <property type="evidence" value="ECO:0007669"/>
    <property type="project" value="TreeGrafter"/>
</dbReference>
<evidence type="ECO:0000256" key="2">
    <source>
        <dbReference type="ARBA" id="ARBA00022737"/>
    </source>
</evidence>
<comment type="subcellular location">
    <subcellularLocation>
        <location evidence="1">Nucleus</location>
    </subcellularLocation>
</comment>
<feature type="compositionally biased region" description="Polar residues" evidence="10">
    <location>
        <begin position="488"/>
        <end position="502"/>
    </location>
</feature>
<dbReference type="InterPro" id="IPR001025">
    <property type="entry name" value="BAH_dom"/>
</dbReference>
<feature type="domain" description="Bromo" evidence="11">
    <location>
        <begin position="698"/>
        <end position="768"/>
    </location>
</feature>
<evidence type="ECO:0000256" key="9">
    <source>
        <dbReference type="PROSITE-ProRule" id="PRU00267"/>
    </source>
</evidence>
<keyword evidence="7 9" id="KW-0539">Nucleus</keyword>
<dbReference type="SUPFAM" id="SSF47370">
    <property type="entry name" value="Bromodomain"/>
    <property type="match status" value="6"/>
</dbReference>
<evidence type="ECO:0000256" key="10">
    <source>
        <dbReference type="SAM" id="MobiDB-lite"/>
    </source>
</evidence>
<feature type="region of interest" description="Disordered" evidence="10">
    <location>
        <begin position="484"/>
        <end position="509"/>
    </location>
</feature>
<evidence type="ECO:0000256" key="5">
    <source>
        <dbReference type="ARBA" id="ARBA00023117"/>
    </source>
</evidence>
<keyword evidence="6" id="KW-0804">Transcription</keyword>
<dbReference type="PROSITE" id="PS50118">
    <property type="entry name" value="HMG_BOX_2"/>
    <property type="match status" value="1"/>
</dbReference>
<dbReference type="InterPro" id="IPR043151">
    <property type="entry name" value="BAH_sf"/>
</dbReference>
<dbReference type="Pfam" id="PF00505">
    <property type="entry name" value="HMG_box"/>
    <property type="match status" value="1"/>
</dbReference>
<feature type="domain" description="BAH" evidence="13">
    <location>
        <begin position="958"/>
        <end position="1075"/>
    </location>
</feature>
<dbReference type="Pfam" id="PF01426">
    <property type="entry name" value="BAH"/>
    <property type="match status" value="2"/>
</dbReference>
<keyword evidence="3" id="KW-0156">Chromatin regulator</keyword>
<feature type="region of interest" description="Disordered" evidence="10">
    <location>
        <begin position="1"/>
        <end position="68"/>
    </location>
</feature>
<feature type="compositionally biased region" description="Low complexity" evidence="10">
    <location>
        <begin position="40"/>
        <end position="61"/>
    </location>
</feature>
<keyword evidence="2" id="KW-0677">Repeat</keyword>
<evidence type="ECO:0000259" key="12">
    <source>
        <dbReference type="PROSITE" id="PS50118"/>
    </source>
</evidence>
<keyword evidence="5 8" id="KW-0103">Bromodomain</keyword>
<protein>
    <submittedName>
        <fullName evidence="14">CSON009730 protein</fullName>
    </submittedName>
</protein>
<dbReference type="InterPro" id="IPR018359">
    <property type="entry name" value="Bromodomain_CS"/>
</dbReference>
<dbReference type="EMBL" id="UFQT01000038">
    <property type="protein sequence ID" value="SSX18410.1"/>
    <property type="molecule type" value="Genomic_DNA"/>
</dbReference>
<dbReference type="FunFam" id="1.20.920.10:FF:000064">
    <property type="entry name" value="Polybromo 1"/>
    <property type="match status" value="1"/>
</dbReference>
<dbReference type="InterPro" id="IPR037382">
    <property type="entry name" value="Rsc/polybromo"/>
</dbReference>
<dbReference type="SMART" id="SM00297">
    <property type="entry name" value="BROMO"/>
    <property type="match status" value="6"/>
</dbReference>
<dbReference type="PROSITE" id="PS00633">
    <property type="entry name" value="BROMODOMAIN_1"/>
    <property type="match status" value="1"/>
</dbReference>
<dbReference type="FunFam" id="1.20.920.10:FF:000006">
    <property type="entry name" value="protein polybromo-1 isoform X1"/>
    <property type="match status" value="1"/>
</dbReference>
<keyword evidence="4" id="KW-0805">Transcription regulation</keyword>